<organism evidence="1 2">
    <name type="scientific">Nitrobacter hamburgensis (strain DSM 10229 / NCIMB 13809 / X14)</name>
    <dbReference type="NCBI Taxonomy" id="323097"/>
    <lineage>
        <taxon>Bacteria</taxon>
        <taxon>Pseudomonadati</taxon>
        <taxon>Pseudomonadota</taxon>
        <taxon>Alphaproteobacteria</taxon>
        <taxon>Hyphomicrobiales</taxon>
        <taxon>Nitrobacteraceae</taxon>
        <taxon>Nitrobacter</taxon>
    </lineage>
</organism>
<dbReference type="Pfam" id="PF11149">
    <property type="entry name" value="DUF2924"/>
    <property type="match status" value="1"/>
</dbReference>
<accession>Q1QQ22</accession>
<evidence type="ECO:0000313" key="2">
    <source>
        <dbReference type="Proteomes" id="UP000001953"/>
    </source>
</evidence>
<dbReference type="Proteomes" id="UP000001953">
    <property type="component" value="Chromosome"/>
</dbReference>
<dbReference type="EMBL" id="CP000319">
    <property type="protein sequence ID" value="ABE61675.1"/>
    <property type="molecule type" value="Genomic_DNA"/>
</dbReference>
<evidence type="ECO:0008006" key="3">
    <source>
        <dbReference type="Google" id="ProtNLM"/>
    </source>
</evidence>
<sequence length="165" mass="18349">MIRPARLVGSDRVVEAELAKLPTMPIANLRIRYRELFRAEPPKAFGPDLLRRSIAQRIQERTYGGLSKESSRLLRQLVKAARSKPNGKLELPRRIKAGSELVRTWRGATYRVKVTVEGFAFEGETYASLSEIACKITGTRWNGPRFFGLRSSTAPSGSGNSSNGD</sequence>
<proteinExistence type="predicted"/>
<gene>
    <name evidence="1" type="ordered locus">Nham_0797</name>
</gene>
<dbReference type="InterPro" id="IPR021322">
    <property type="entry name" value="DUF2924"/>
</dbReference>
<evidence type="ECO:0000313" key="1">
    <source>
        <dbReference type="EMBL" id="ABE61675.1"/>
    </source>
</evidence>
<dbReference type="AlphaFoldDB" id="Q1QQ22"/>
<name>Q1QQ22_NITHX</name>
<reference evidence="1 2" key="1">
    <citation type="submission" date="2006-03" db="EMBL/GenBank/DDBJ databases">
        <title>Complete sequence of chromosome of Nitrobacter hamburgensis X14.</title>
        <authorList>
            <consortium name="US DOE Joint Genome Institute"/>
            <person name="Copeland A."/>
            <person name="Lucas S."/>
            <person name="Lapidus A."/>
            <person name="Barry K."/>
            <person name="Detter J.C."/>
            <person name="Glavina del Rio T."/>
            <person name="Hammon N."/>
            <person name="Israni S."/>
            <person name="Dalin E."/>
            <person name="Tice H."/>
            <person name="Pitluck S."/>
            <person name="Chain P."/>
            <person name="Malfatti S."/>
            <person name="Shin M."/>
            <person name="Vergez L."/>
            <person name="Schmutz J."/>
            <person name="Larimer F."/>
            <person name="Land M."/>
            <person name="Hauser L."/>
            <person name="Kyrpides N."/>
            <person name="Ivanova N."/>
            <person name="Ward B."/>
            <person name="Arp D."/>
            <person name="Klotz M."/>
            <person name="Stein L."/>
            <person name="O'Mullan G."/>
            <person name="Starkenburg S."/>
            <person name="Sayavedra L."/>
            <person name="Poret-Peterson A.T."/>
            <person name="Gentry M.E."/>
            <person name="Bruce D."/>
            <person name="Richardson P."/>
        </authorList>
    </citation>
    <scope>NUCLEOTIDE SEQUENCE [LARGE SCALE GENOMIC DNA]</scope>
    <source>
        <strain evidence="2">DSM 10229 / NCIMB 13809 / X14</strain>
    </source>
</reference>
<keyword evidence="2" id="KW-1185">Reference proteome</keyword>
<dbReference type="HOGENOM" id="CLU_124387_1_0_5"/>
<dbReference type="eggNOG" id="ENOG50332DQ">
    <property type="taxonomic scope" value="Bacteria"/>
</dbReference>
<dbReference type="KEGG" id="nha:Nham_0797"/>
<dbReference type="RefSeq" id="WP_011509376.1">
    <property type="nucleotide sequence ID" value="NC_007964.1"/>
</dbReference>
<dbReference type="STRING" id="323097.Nham_0797"/>
<dbReference type="OrthoDB" id="284135at2"/>
<protein>
    <recommendedName>
        <fullName evidence="3">Bacteriophage-related protein</fullName>
    </recommendedName>
</protein>